<protein>
    <recommendedName>
        <fullName evidence="3">ILCR1 Ig-like domain-containing protein</fullName>
    </recommendedName>
</protein>
<keyword evidence="1" id="KW-1133">Transmembrane helix</keyword>
<keyword evidence="1" id="KW-0812">Transmembrane</keyword>
<feature type="transmembrane region" description="Helical" evidence="1">
    <location>
        <begin position="306"/>
        <end position="329"/>
    </location>
</feature>
<dbReference type="Proteomes" id="UP001321473">
    <property type="component" value="Unassembled WGS sequence"/>
</dbReference>
<feature type="chain" id="PRO_5042841756" description="ILCR1 Ig-like domain-containing protein" evidence="2">
    <location>
        <begin position="19"/>
        <end position="340"/>
    </location>
</feature>
<sequence>MFSVWGWLFVTLLTLILCWPLNVACVSPVNDSFCKKSFNSLETDCSFMQHQPPGSCIIHHTDSCRTYNFSSWNMDEEKVVTSLEDLDYQIFLSTYQNDELALNVSFSSSSEDVRGFYFNLFEHKYPGVSEKYNTCRLFDLRESKIELVNVFYDCYFKIKGDHKDTKYFLATSWGLPTNRVAKFFVGLGNGRENVCDWNSTVMVLEPALSKKSVIAQFSLASSSLNISRYTVTLVKEGSESSVADRQTIQAKPGESLAGIVSFENVAPGTYHLRIHPDHPDRFPNCSVTVTDSFTIPKGVHLKDVRAIYLICGLVLLIVIVTASIIYVYLKSESPRYLNLL</sequence>
<feature type="domain" description="ILCR1 Ig-like" evidence="3">
    <location>
        <begin position="196"/>
        <end position="285"/>
    </location>
</feature>
<gene>
    <name evidence="4" type="ORF">V5799_018707</name>
</gene>
<evidence type="ECO:0000259" key="3">
    <source>
        <dbReference type="Pfam" id="PF23608"/>
    </source>
</evidence>
<evidence type="ECO:0000313" key="4">
    <source>
        <dbReference type="EMBL" id="KAK8779951.1"/>
    </source>
</evidence>
<keyword evidence="1" id="KW-0472">Membrane</keyword>
<comment type="caution">
    <text evidence="4">The sequence shown here is derived from an EMBL/GenBank/DDBJ whole genome shotgun (WGS) entry which is preliminary data.</text>
</comment>
<dbReference type="InterPro" id="IPR057066">
    <property type="entry name" value="Ig_ILCR1"/>
</dbReference>
<proteinExistence type="predicted"/>
<name>A0AAQ4EZ06_AMBAM</name>
<dbReference type="AlphaFoldDB" id="A0AAQ4EZ06"/>
<evidence type="ECO:0000256" key="1">
    <source>
        <dbReference type="SAM" id="Phobius"/>
    </source>
</evidence>
<evidence type="ECO:0000313" key="5">
    <source>
        <dbReference type="Proteomes" id="UP001321473"/>
    </source>
</evidence>
<dbReference type="Pfam" id="PF23608">
    <property type="entry name" value="Ig_ILCR1"/>
    <property type="match status" value="1"/>
</dbReference>
<feature type="signal peptide" evidence="2">
    <location>
        <begin position="1"/>
        <end position="18"/>
    </location>
</feature>
<keyword evidence="5" id="KW-1185">Reference proteome</keyword>
<keyword evidence="2" id="KW-0732">Signal</keyword>
<reference evidence="4 5" key="1">
    <citation type="journal article" date="2023" name="Arcadia Sci">
        <title>De novo assembly of a long-read Amblyomma americanum tick genome.</title>
        <authorList>
            <person name="Chou S."/>
            <person name="Poskanzer K.E."/>
            <person name="Rollins M."/>
            <person name="Thuy-Boun P.S."/>
        </authorList>
    </citation>
    <scope>NUCLEOTIDE SEQUENCE [LARGE SCALE GENOMIC DNA]</scope>
    <source>
        <strain evidence="4">F_SG_1</strain>
        <tissue evidence="4">Salivary glands</tissue>
    </source>
</reference>
<organism evidence="4 5">
    <name type="scientific">Amblyomma americanum</name>
    <name type="common">Lone star tick</name>
    <dbReference type="NCBI Taxonomy" id="6943"/>
    <lineage>
        <taxon>Eukaryota</taxon>
        <taxon>Metazoa</taxon>
        <taxon>Ecdysozoa</taxon>
        <taxon>Arthropoda</taxon>
        <taxon>Chelicerata</taxon>
        <taxon>Arachnida</taxon>
        <taxon>Acari</taxon>
        <taxon>Parasitiformes</taxon>
        <taxon>Ixodida</taxon>
        <taxon>Ixodoidea</taxon>
        <taxon>Ixodidae</taxon>
        <taxon>Amblyomminae</taxon>
        <taxon>Amblyomma</taxon>
    </lineage>
</organism>
<evidence type="ECO:0000256" key="2">
    <source>
        <dbReference type="SAM" id="SignalP"/>
    </source>
</evidence>
<accession>A0AAQ4EZ06</accession>
<dbReference type="EMBL" id="JARKHS020009345">
    <property type="protein sequence ID" value="KAK8779951.1"/>
    <property type="molecule type" value="Genomic_DNA"/>
</dbReference>